<dbReference type="EMBL" id="LYPB01000076">
    <property type="protein sequence ID" value="OAS16498.1"/>
    <property type="molecule type" value="Genomic_DNA"/>
</dbReference>
<protein>
    <submittedName>
        <fullName evidence="1">Uncharacterized protein</fullName>
    </submittedName>
</protein>
<evidence type="ECO:0000313" key="2">
    <source>
        <dbReference type="Proteomes" id="UP000078454"/>
    </source>
</evidence>
<dbReference type="Pfam" id="PF11518">
    <property type="entry name" value="DUF3221"/>
    <property type="match status" value="1"/>
</dbReference>
<dbReference type="STRING" id="1850517.A8708_21085"/>
<dbReference type="Proteomes" id="UP000078454">
    <property type="component" value="Unassembled WGS sequence"/>
</dbReference>
<proteinExistence type="predicted"/>
<accession>A0A198A697</accession>
<name>A0A198A697_9BACL</name>
<dbReference type="AlphaFoldDB" id="A0A198A697"/>
<gene>
    <name evidence="1" type="ORF">A8708_21085</name>
</gene>
<evidence type="ECO:0000313" key="1">
    <source>
        <dbReference type="EMBL" id="OAS16498.1"/>
    </source>
</evidence>
<organism evidence="1 2">
    <name type="scientific">Paenibacillus oryzisoli</name>
    <dbReference type="NCBI Taxonomy" id="1850517"/>
    <lineage>
        <taxon>Bacteria</taxon>
        <taxon>Bacillati</taxon>
        <taxon>Bacillota</taxon>
        <taxon>Bacilli</taxon>
        <taxon>Bacillales</taxon>
        <taxon>Paenibacillaceae</taxon>
        <taxon>Paenibacillus</taxon>
    </lineage>
</organism>
<reference evidence="1 2" key="1">
    <citation type="submission" date="2016-05" db="EMBL/GenBank/DDBJ databases">
        <title>Paenibacillus sp. 1ZS3-15 nov., isolated from the rhizosphere soil.</title>
        <authorList>
            <person name="Zhang X.X."/>
            <person name="Zhang J."/>
        </authorList>
    </citation>
    <scope>NUCLEOTIDE SEQUENCE [LARGE SCALE GENOMIC DNA]</scope>
    <source>
        <strain evidence="1 2">1ZS3-15</strain>
    </source>
</reference>
<sequence length="204" mass="22723">MWRQRKYITMVLSTIILCLWITGCGDRKVVEKQVEVNGKITALNEQGGMLVVSMDKFIGQDKKMPDAAWYSISDNATIKFNGKKLPWNDVQIGSTVKVWTDGMMLTSYPGQATGLRFEIITQDNGVGDASGKVTGVFAAGEGVNVERFIEIYGVKHKLLPFTQLKKGSEPAQFSDIIVGQQVKIWFAGYEFGTEKFVTKVVIDR</sequence>
<keyword evidence="2" id="KW-1185">Reference proteome</keyword>
<dbReference type="RefSeq" id="WP_068667555.1">
    <property type="nucleotide sequence ID" value="NZ_LYPB01000076.1"/>
</dbReference>
<dbReference type="PROSITE" id="PS51257">
    <property type="entry name" value="PROKAR_LIPOPROTEIN"/>
    <property type="match status" value="1"/>
</dbReference>
<comment type="caution">
    <text evidence="1">The sequence shown here is derived from an EMBL/GenBank/DDBJ whole genome shotgun (WGS) entry which is preliminary data.</text>
</comment>
<dbReference type="InterPro" id="IPR021598">
    <property type="entry name" value="DUF3221"/>
</dbReference>